<evidence type="ECO:0000256" key="2">
    <source>
        <dbReference type="ARBA" id="ARBA00022472"/>
    </source>
</evidence>
<keyword evidence="2" id="KW-0804">Transcription</keyword>
<name>A0A9Q0KTD4_9MAGN</name>
<dbReference type="Pfam" id="PF02536">
    <property type="entry name" value="mTERF"/>
    <property type="match status" value="2"/>
</dbReference>
<evidence type="ECO:0000256" key="1">
    <source>
        <dbReference type="ARBA" id="ARBA00007692"/>
    </source>
</evidence>
<gene>
    <name evidence="4" type="ORF">NE237_001027</name>
</gene>
<protein>
    <submittedName>
        <fullName evidence="4">Uncharacterized protein</fullName>
    </submittedName>
</protein>
<reference evidence="4" key="1">
    <citation type="journal article" date="2023" name="Plant J.">
        <title>The genome of the king protea, Protea cynaroides.</title>
        <authorList>
            <person name="Chang J."/>
            <person name="Duong T.A."/>
            <person name="Schoeman C."/>
            <person name="Ma X."/>
            <person name="Roodt D."/>
            <person name="Barker N."/>
            <person name="Li Z."/>
            <person name="Van de Peer Y."/>
            <person name="Mizrachi E."/>
        </authorList>
    </citation>
    <scope>NUCLEOTIDE SEQUENCE</scope>
    <source>
        <tissue evidence="4">Young leaves</tissue>
    </source>
</reference>
<comment type="caution">
    <text evidence="4">The sequence shown here is derived from an EMBL/GenBank/DDBJ whole genome shotgun (WGS) entry which is preliminary data.</text>
</comment>
<keyword evidence="2" id="KW-0806">Transcription termination</keyword>
<dbReference type="FunFam" id="1.25.70.10:FF:000001">
    <property type="entry name" value="Mitochondrial transcription termination factor-like"/>
    <property type="match status" value="1"/>
</dbReference>
<dbReference type="GO" id="GO:0003676">
    <property type="term" value="F:nucleic acid binding"/>
    <property type="evidence" value="ECO:0007669"/>
    <property type="project" value="InterPro"/>
</dbReference>
<dbReference type="InterPro" id="IPR003690">
    <property type="entry name" value="MTERF"/>
</dbReference>
<accession>A0A9Q0KTD4</accession>
<evidence type="ECO:0000313" key="5">
    <source>
        <dbReference type="Proteomes" id="UP001141806"/>
    </source>
</evidence>
<dbReference type="SMART" id="SM00733">
    <property type="entry name" value="Mterf"/>
    <property type="match status" value="6"/>
</dbReference>
<dbReference type="Gene3D" id="1.25.70.10">
    <property type="entry name" value="Transcription termination factor 3, mitochondrial"/>
    <property type="match status" value="1"/>
</dbReference>
<organism evidence="4 5">
    <name type="scientific">Protea cynaroides</name>
    <dbReference type="NCBI Taxonomy" id="273540"/>
    <lineage>
        <taxon>Eukaryota</taxon>
        <taxon>Viridiplantae</taxon>
        <taxon>Streptophyta</taxon>
        <taxon>Embryophyta</taxon>
        <taxon>Tracheophyta</taxon>
        <taxon>Spermatophyta</taxon>
        <taxon>Magnoliopsida</taxon>
        <taxon>Proteales</taxon>
        <taxon>Proteaceae</taxon>
        <taxon>Protea</taxon>
    </lineage>
</organism>
<keyword evidence="2" id="KW-0805">Transcription regulation</keyword>
<sequence length="366" mass="42051">MLGLQCRRLSHLRCAGHSSIRLYFLQIQCLKIVSSAGNEQSDTVDYFVNSCGLSPESALKASKYIALRNTAKADSVLTLFKNYGFTQKQISSIICQKPSILGYDPEKILKPKIELLCNMGISGPTLGKIISRYSSFLTENVERKLIPTLEFLKSFIDSDEKIAIALSRMIWSFRIPELMAPNIEILRNLGVPENHISNLLFLHPRLLTWKPERFKKIVINAKEMGLNPSTYIFIHGIRVLAASNKPVWEAKIAVFRSFGWLEDEISLLFRKQPTIFCLSEKTIRKKLDFFVNEFNWTVADFGKCPVVLWSSLEKRIVPRCSVLRGLLEKGLMKKEGMHTAFWLTDVKFYDKYVLKYLDEQPPRLEM</sequence>
<keyword evidence="5" id="KW-1185">Reference proteome</keyword>
<dbReference type="EMBL" id="JAMYWD010000003">
    <property type="protein sequence ID" value="KAJ4975921.1"/>
    <property type="molecule type" value="Genomic_DNA"/>
</dbReference>
<dbReference type="PANTHER" id="PTHR13068">
    <property type="entry name" value="CGI-12 PROTEIN-RELATED"/>
    <property type="match status" value="1"/>
</dbReference>
<dbReference type="AlphaFoldDB" id="A0A9Q0KTD4"/>
<dbReference type="OrthoDB" id="637682at2759"/>
<proteinExistence type="inferred from homology"/>
<comment type="similarity">
    <text evidence="1">Belongs to the mTERF family.</text>
</comment>
<evidence type="ECO:0000256" key="3">
    <source>
        <dbReference type="ARBA" id="ARBA00022946"/>
    </source>
</evidence>
<dbReference type="Proteomes" id="UP001141806">
    <property type="component" value="Unassembled WGS sequence"/>
</dbReference>
<dbReference type="InterPro" id="IPR038538">
    <property type="entry name" value="MTERF_sf"/>
</dbReference>
<keyword evidence="3" id="KW-0809">Transit peptide</keyword>
<dbReference type="PANTHER" id="PTHR13068:SF236">
    <property type="entry name" value="OS02G0749800 PROTEIN"/>
    <property type="match status" value="1"/>
</dbReference>
<evidence type="ECO:0000313" key="4">
    <source>
        <dbReference type="EMBL" id="KAJ4975921.1"/>
    </source>
</evidence>
<dbReference type="GO" id="GO:0006353">
    <property type="term" value="P:DNA-templated transcription termination"/>
    <property type="evidence" value="ECO:0007669"/>
    <property type="project" value="UniProtKB-KW"/>
</dbReference>